<keyword evidence="6" id="KW-0963">Cytoplasm</keyword>
<dbReference type="PANTHER" id="PTHR11254:SF363">
    <property type="entry name" value="E3 UBIQUITIN-PROTEIN LIGASE HACE1"/>
    <property type="match status" value="1"/>
</dbReference>
<evidence type="ECO:0000256" key="3">
    <source>
        <dbReference type="ARBA" id="ARBA00004496"/>
    </source>
</evidence>
<dbReference type="EC" id="2.3.2.26" evidence="5"/>
<keyword evidence="9 12" id="KW-0833">Ubl conjugation pathway</keyword>
<keyword evidence="11" id="KW-0472">Membrane</keyword>
<evidence type="ECO:0000256" key="1">
    <source>
        <dbReference type="ARBA" id="ARBA00000885"/>
    </source>
</evidence>
<dbReference type="Pfam" id="PF00632">
    <property type="entry name" value="HECT"/>
    <property type="match status" value="1"/>
</dbReference>
<feature type="region of interest" description="Disordered" evidence="13">
    <location>
        <begin position="225"/>
        <end position="291"/>
    </location>
</feature>
<proteinExistence type="predicted"/>
<protein>
    <recommendedName>
        <fullName evidence="5">HECT-type E3 ubiquitin transferase</fullName>
        <ecNumber evidence="5">2.3.2.26</ecNumber>
    </recommendedName>
</protein>
<evidence type="ECO:0000256" key="2">
    <source>
        <dbReference type="ARBA" id="ARBA00004308"/>
    </source>
</evidence>
<feature type="compositionally biased region" description="Low complexity" evidence="13">
    <location>
        <begin position="273"/>
        <end position="285"/>
    </location>
</feature>
<evidence type="ECO:0000256" key="9">
    <source>
        <dbReference type="ARBA" id="ARBA00022786"/>
    </source>
</evidence>
<feature type="compositionally biased region" description="Polar residues" evidence="13">
    <location>
        <begin position="27"/>
        <end position="37"/>
    </location>
</feature>
<feature type="active site" description="Glycyl thioester intermediate" evidence="12">
    <location>
        <position position="670"/>
    </location>
</feature>
<feature type="compositionally biased region" description="Polar residues" evidence="13">
    <location>
        <begin position="227"/>
        <end position="241"/>
    </location>
</feature>
<comment type="subcellular location">
    <subcellularLocation>
        <location evidence="3">Cytoplasm</location>
    </subcellularLocation>
    <subcellularLocation>
        <location evidence="2">Endomembrane system</location>
    </subcellularLocation>
</comment>
<dbReference type="InterPro" id="IPR035983">
    <property type="entry name" value="Hect_E3_ubiquitin_ligase"/>
</dbReference>
<keyword evidence="10" id="KW-0040">ANK repeat</keyword>
<keyword evidence="7" id="KW-0808">Transferase</keyword>
<feature type="region of interest" description="Disordered" evidence="13">
    <location>
        <begin position="27"/>
        <end position="62"/>
    </location>
</feature>
<evidence type="ECO:0000256" key="6">
    <source>
        <dbReference type="ARBA" id="ARBA00022490"/>
    </source>
</evidence>
<evidence type="ECO:0000256" key="13">
    <source>
        <dbReference type="SAM" id="MobiDB-lite"/>
    </source>
</evidence>
<dbReference type="GO" id="GO:0000209">
    <property type="term" value="P:protein polyubiquitination"/>
    <property type="evidence" value="ECO:0007669"/>
    <property type="project" value="TreeGrafter"/>
</dbReference>
<dbReference type="GO" id="GO:0061630">
    <property type="term" value="F:ubiquitin protein ligase activity"/>
    <property type="evidence" value="ECO:0007669"/>
    <property type="project" value="UniProtKB-EC"/>
</dbReference>
<feature type="domain" description="HECT" evidence="14">
    <location>
        <begin position="633"/>
        <end position="676"/>
    </location>
</feature>
<organism evidence="15 16">
    <name type="scientific">Perca fluviatilis</name>
    <name type="common">European perch</name>
    <dbReference type="NCBI Taxonomy" id="8168"/>
    <lineage>
        <taxon>Eukaryota</taxon>
        <taxon>Metazoa</taxon>
        <taxon>Chordata</taxon>
        <taxon>Craniata</taxon>
        <taxon>Vertebrata</taxon>
        <taxon>Euteleostomi</taxon>
        <taxon>Actinopterygii</taxon>
        <taxon>Neopterygii</taxon>
        <taxon>Teleostei</taxon>
        <taxon>Neoteleostei</taxon>
        <taxon>Acanthomorphata</taxon>
        <taxon>Eupercaria</taxon>
        <taxon>Perciformes</taxon>
        <taxon>Percoidei</taxon>
        <taxon>Percidae</taxon>
        <taxon>Percinae</taxon>
        <taxon>Perca</taxon>
    </lineage>
</organism>
<feature type="domain" description="HECT" evidence="14">
    <location>
        <begin position="378"/>
        <end position="423"/>
    </location>
</feature>
<dbReference type="InterPro" id="IPR050409">
    <property type="entry name" value="E3_ubiq-protein_ligase"/>
</dbReference>
<dbReference type="Proteomes" id="UP000465112">
    <property type="component" value="Unassembled WGS sequence"/>
</dbReference>
<name>A0A6A5E5Y6_PERFL</name>
<gene>
    <name evidence="15" type="ORF">PFLUV_G00278370</name>
</gene>
<dbReference type="EMBL" id="VHII01000111">
    <property type="protein sequence ID" value="KAF1371434.1"/>
    <property type="molecule type" value="Genomic_DNA"/>
</dbReference>
<keyword evidence="8" id="KW-0677">Repeat</keyword>
<dbReference type="GO" id="GO:0061025">
    <property type="term" value="P:membrane fusion"/>
    <property type="evidence" value="ECO:0007669"/>
    <property type="project" value="TreeGrafter"/>
</dbReference>
<dbReference type="Gene3D" id="3.30.2410.10">
    <property type="entry name" value="Hect, E3 ligase catalytic domain"/>
    <property type="match status" value="1"/>
</dbReference>
<evidence type="ECO:0000256" key="10">
    <source>
        <dbReference type="ARBA" id="ARBA00023043"/>
    </source>
</evidence>
<comment type="pathway">
    <text evidence="4">Protein modification; protein ubiquitination.</text>
</comment>
<evidence type="ECO:0000256" key="11">
    <source>
        <dbReference type="ARBA" id="ARBA00023136"/>
    </source>
</evidence>
<evidence type="ECO:0000259" key="14">
    <source>
        <dbReference type="PROSITE" id="PS50237"/>
    </source>
</evidence>
<dbReference type="PANTHER" id="PTHR11254">
    <property type="entry name" value="HECT DOMAIN UBIQUITIN-PROTEIN LIGASE"/>
    <property type="match status" value="1"/>
</dbReference>
<evidence type="ECO:0000313" key="15">
    <source>
        <dbReference type="EMBL" id="KAF1371434.1"/>
    </source>
</evidence>
<dbReference type="GO" id="GO:0000139">
    <property type="term" value="C:Golgi membrane"/>
    <property type="evidence" value="ECO:0007669"/>
    <property type="project" value="TreeGrafter"/>
</dbReference>
<dbReference type="SMART" id="SM00119">
    <property type="entry name" value="HECTc"/>
    <property type="match status" value="1"/>
</dbReference>
<keyword evidence="16" id="KW-1185">Reference proteome</keyword>
<sequence length="706" mass="78170">MSNESALAENIGRAVLAAIQTFSTATATASGPPQATSAPTTYNNPPGPATPTTSTGTSYRSVPFPSVLQRPATHSRFVRKNKACKHYTRDVVCLLFSSASTFRIPRGDSRANLARDGLIGKISFTSDWSEAQLKEEITAIFRRTFALSMGQSFPFEYLSTVKGCKRLMKPNVSSSFLWGGKEVASISSATCLYIMALIRKPVQEEPEELSDSDFESPVGWRRRVHTVSPSTSESELISQGSENDRLQESPSHQRMRSTVPSSLRESEGRCQETESSTQESESQGQAGDPRQVFPYNVAEFVPVYLEEDEALEEAIQRSLLEECDGPAVNTLKSSEMLSKEEIAGLLQAHSERVMTLGTRQVYISRANVWTTALRVFKRPSFAESCDKLYVTFASDEHDAVEDAADLGGPRREFFRLLVKAIFQDSGAFEGTPNGCTPRLNMLHLQNGVYRTIGRMMSTIIVQGGEPPAFLSPSVVDYIVSGDILQAHVTPDDIGDPDLRENLNKVQHATMQDDLDKAFYTILFCRRGALFDQLIDGLSHYGFLALLRENPSLRVLLDIPGEDKGQEADFVAGILKPSYSVLGSNRRAKEELMVVKFREFLQCVENKELRDTYGDRTLTNDEEAFLKTLSPGHILAFATGSSKVPAIGFHPTPKLIFIHDEKKHLPIAHTCANELHLFVNTTTMADDDEFNYCFLVALMNGSLFSTI</sequence>
<feature type="compositionally biased region" description="Low complexity" evidence="13">
    <location>
        <begin position="38"/>
        <end position="59"/>
    </location>
</feature>
<comment type="catalytic activity">
    <reaction evidence="1">
        <text>S-ubiquitinyl-[E2 ubiquitin-conjugating enzyme]-L-cysteine + [acceptor protein]-L-lysine = [E2 ubiquitin-conjugating enzyme]-L-cysteine + N(6)-ubiquitinyl-[acceptor protein]-L-lysine.</text>
        <dbReference type="EC" id="2.3.2.26"/>
    </reaction>
</comment>
<dbReference type="PROSITE" id="PS50237">
    <property type="entry name" value="HECT"/>
    <property type="match status" value="2"/>
</dbReference>
<evidence type="ECO:0000256" key="5">
    <source>
        <dbReference type="ARBA" id="ARBA00012485"/>
    </source>
</evidence>
<dbReference type="InterPro" id="IPR000569">
    <property type="entry name" value="HECT_dom"/>
</dbReference>
<evidence type="ECO:0000256" key="4">
    <source>
        <dbReference type="ARBA" id="ARBA00004906"/>
    </source>
</evidence>
<evidence type="ECO:0000256" key="8">
    <source>
        <dbReference type="ARBA" id="ARBA00022737"/>
    </source>
</evidence>
<evidence type="ECO:0000256" key="7">
    <source>
        <dbReference type="ARBA" id="ARBA00022679"/>
    </source>
</evidence>
<dbReference type="GO" id="GO:0007030">
    <property type="term" value="P:Golgi organization"/>
    <property type="evidence" value="ECO:0007669"/>
    <property type="project" value="TreeGrafter"/>
</dbReference>
<comment type="caution">
    <text evidence="12">Lacks conserved residue(s) required for the propagation of feature annotation.</text>
</comment>
<evidence type="ECO:0000313" key="16">
    <source>
        <dbReference type="Proteomes" id="UP000465112"/>
    </source>
</evidence>
<dbReference type="GO" id="GO:0006511">
    <property type="term" value="P:ubiquitin-dependent protein catabolic process"/>
    <property type="evidence" value="ECO:0007669"/>
    <property type="project" value="TreeGrafter"/>
</dbReference>
<dbReference type="SUPFAM" id="SSF56204">
    <property type="entry name" value="Hect, E3 ligase catalytic domain"/>
    <property type="match status" value="1"/>
</dbReference>
<dbReference type="GO" id="GO:0005634">
    <property type="term" value="C:nucleus"/>
    <property type="evidence" value="ECO:0007669"/>
    <property type="project" value="TreeGrafter"/>
</dbReference>
<comment type="caution">
    <text evidence="15">The sequence shown here is derived from an EMBL/GenBank/DDBJ whole genome shotgun (WGS) entry which is preliminary data.</text>
</comment>
<reference evidence="15 16" key="1">
    <citation type="submission" date="2019-06" db="EMBL/GenBank/DDBJ databases">
        <title>A chromosome-scale genome assembly of the European perch, Perca fluviatilis.</title>
        <authorList>
            <person name="Roques C."/>
            <person name="Zahm M."/>
            <person name="Cabau C."/>
            <person name="Klopp C."/>
            <person name="Bouchez O."/>
            <person name="Donnadieu C."/>
            <person name="Kuhl H."/>
            <person name="Gislard M."/>
            <person name="Guendouz S."/>
            <person name="Journot L."/>
            <person name="Haffray P."/>
            <person name="Bestin A."/>
            <person name="Morvezen R."/>
            <person name="Feron R."/>
            <person name="Wen M."/>
            <person name="Jouanno E."/>
            <person name="Herpin A."/>
            <person name="Schartl M."/>
            <person name="Postlethwait J."/>
            <person name="Schaerlinger B."/>
            <person name="Chardard D."/>
            <person name="Lecocq T."/>
            <person name="Poncet C."/>
            <person name="Jaffrelo L."/>
            <person name="Lampietro C."/>
            <person name="Guiguen Y."/>
        </authorList>
    </citation>
    <scope>NUCLEOTIDE SEQUENCE [LARGE SCALE GENOMIC DNA]</scope>
    <source>
        <tissue evidence="15">Blood</tissue>
    </source>
</reference>
<dbReference type="Gene3D" id="3.90.1750.10">
    <property type="entry name" value="Hect, E3 ligase catalytic domains"/>
    <property type="match status" value="1"/>
</dbReference>
<accession>A0A6A5E5Y6</accession>
<feature type="compositionally biased region" description="Polar residues" evidence="13">
    <location>
        <begin position="248"/>
        <end position="263"/>
    </location>
</feature>
<dbReference type="AlphaFoldDB" id="A0A6A5E5Y6"/>
<evidence type="ECO:0000256" key="12">
    <source>
        <dbReference type="PROSITE-ProRule" id="PRU00104"/>
    </source>
</evidence>